<dbReference type="RefSeq" id="XP_033794344.1">
    <property type="nucleotide sequence ID" value="XM_033938453.1"/>
</dbReference>
<comment type="similarity">
    <text evidence="1">Belongs to the CRISP family.</text>
</comment>
<evidence type="ECO:0000313" key="4">
    <source>
        <dbReference type="Proteomes" id="UP000515159"/>
    </source>
</evidence>
<dbReference type="SUPFAM" id="SSF55797">
    <property type="entry name" value="PR-1-like"/>
    <property type="match status" value="1"/>
</dbReference>
<feature type="chain" id="PRO_5028245155" evidence="2">
    <location>
        <begin position="20"/>
        <end position="204"/>
    </location>
</feature>
<name>A0A6P8QD49_GEOSA</name>
<dbReference type="InterPro" id="IPR001283">
    <property type="entry name" value="CRISP-related"/>
</dbReference>
<dbReference type="SMART" id="SM00198">
    <property type="entry name" value="SCP"/>
    <property type="match status" value="1"/>
</dbReference>
<dbReference type="Gene3D" id="3.40.33.10">
    <property type="entry name" value="CAP"/>
    <property type="match status" value="1"/>
</dbReference>
<evidence type="ECO:0000256" key="2">
    <source>
        <dbReference type="SAM" id="SignalP"/>
    </source>
</evidence>
<dbReference type="PRINTS" id="PR00837">
    <property type="entry name" value="V5TPXLIKE"/>
</dbReference>
<dbReference type="GeneID" id="117357615"/>
<dbReference type="OrthoDB" id="737510at2759"/>
<gene>
    <name evidence="5" type="primary">LOC117357615</name>
</gene>
<dbReference type="FunFam" id="3.40.33.10:FF:000005">
    <property type="entry name" value="Cysteine-rich secretory protein 2"/>
    <property type="match status" value="1"/>
</dbReference>
<dbReference type="InterPro" id="IPR035940">
    <property type="entry name" value="CAP_sf"/>
</dbReference>
<protein>
    <submittedName>
        <fullName evidence="5">Cysteine-rich venom protein ablomin-like</fullName>
    </submittedName>
</protein>
<dbReference type="InParanoid" id="A0A6P8QD49"/>
<feature type="domain" description="SCP" evidence="3">
    <location>
        <begin position="34"/>
        <end position="176"/>
    </location>
</feature>
<evidence type="ECO:0000313" key="5">
    <source>
        <dbReference type="RefSeq" id="XP_033794344.1"/>
    </source>
</evidence>
<reference evidence="5" key="1">
    <citation type="submission" date="2025-08" db="UniProtKB">
        <authorList>
            <consortium name="RefSeq"/>
        </authorList>
    </citation>
    <scope>IDENTIFICATION</scope>
</reference>
<proteinExistence type="inferred from homology"/>
<accession>A0A6P8QD49</accession>
<sequence>MTLLIFTVCSAAIVYQTTGQNSVTYNSVLTNSTDNQNDIVNEHNSIRRQVNPTASNMQKMRWNSTIADNAQRWAEACTGDHSQPSDRLINGYPCGENLYASTICTSWKTAIGFWENEHNNFEYGKGPEPSNAIVGHYTQITWDQSRDVGCGVAYCPNATYKCQYVCQYFEHGNEINRLYTPYKNGTQCADCPNACDSGLCLPDT</sequence>
<dbReference type="Pfam" id="PF00188">
    <property type="entry name" value="CAP"/>
    <property type="match status" value="1"/>
</dbReference>
<evidence type="ECO:0000256" key="1">
    <source>
        <dbReference type="ARBA" id="ARBA00009923"/>
    </source>
</evidence>
<feature type="signal peptide" evidence="2">
    <location>
        <begin position="1"/>
        <end position="19"/>
    </location>
</feature>
<keyword evidence="4" id="KW-1185">Reference proteome</keyword>
<dbReference type="AlphaFoldDB" id="A0A6P8QD49"/>
<keyword evidence="2" id="KW-0732">Signal</keyword>
<dbReference type="Proteomes" id="UP000515159">
    <property type="component" value="Chromosome 3"/>
</dbReference>
<dbReference type="InterPro" id="IPR014044">
    <property type="entry name" value="CAP_dom"/>
</dbReference>
<evidence type="ECO:0000259" key="3">
    <source>
        <dbReference type="SMART" id="SM00198"/>
    </source>
</evidence>
<dbReference type="KEGG" id="gsh:117357615"/>
<dbReference type="PANTHER" id="PTHR10334">
    <property type="entry name" value="CYSTEINE-RICH SECRETORY PROTEIN-RELATED"/>
    <property type="match status" value="1"/>
</dbReference>
<dbReference type="FunCoup" id="A0A6P8QD49">
    <property type="interactions" value="40"/>
</dbReference>
<organism evidence="4 5">
    <name type="scientific">Geotrypetes seraphini</name>
    <name type="common">Gaboon caecilian</name>
    <name type="synonym">Caecilia seraphini</name>
    <dbReference type="NCBI Taxonomy" id="260995"/>
    <lineage>
        <taxon>Eukaryota</taxon>
        <taxon>Metazoa</taxon>
        <taxon>Chordata</taxon>
        <taxon>Craniata</taxon>
        <taxon>Vertebrata</taxon>
        <taxon>Euteleostomi</taxon>
        <taxon>Amphibia</taxon>
        <taxon>Gymnophiona</taxon>
        <taxon>Geotrypetes</taxon>
    </lineage>
</organism>